<dbReference type="RefSeq" id="XP_002671167.1">
    <property type="nucleotide sequence ID" value="XM_002671121.1"/>
</dbReference>
<reference evidence="1 2" key="1">
    <citation type="journal article" date="2010" name="Cell">
        <title>The genome of Naegleria gruberi illuminates early eukaryotic versatility.</title>
        <authorList>
            <person name="Fritz-Laylin L.K."/>
            <person name="Prochnik S.E."/>
            <person name="Ginger M.L."/>
            <person name="Dacks J.B."/>
            <person name="Carpenter M.L."/>
            <person name="Field M.C."/>
            <person name="Kuo A."/>
            <person name="Paredez A."/>
            <person name="Chapman J."/>
            <person name="Pham J."/>
            <person name="Shu S."/>
            <person name="Neupane R."/>
            <person name="Cipriano M."/>
            <person name="Mancuso J."/>
            <person name="Tu H."/>
            <person name="Salamov A."/>
            <person name="Lindquist E."/>
            <person name="Shapiro H."/>
            <person name="Lucas S."/>
            <person name="Grigoriev I.V."/>
            <person name="Cande W.Z."/>
            <person name="Fulton C."/>
            <person name="Rokhsar D.S."/>
            <person name="Dawson S.C."/>
        </authorList>
    </citation>
    <scope>NUCLEOTIDE SEQUENCE [LARGE SCALE GENOMIC DNA]</scope>
    <source>
        <strain evidence="1 2">NEG-M</strain>
    </source>
</reference>
<dbReference type="AlphaFoldDB" id="D2VXE1"/>
<dbReference type="InterPro" id="IPR015943">
    <property type="entry name" value="WD40/YVTN_repeat-like_dom_sf"/>
</dbReference>
<dbReference type="KEGG" id="ngr:NAEGRDRAFT_73714"/>
<dbReference type="GeneID" id="8853917"/>
<dbReference type="VEuPathDB" id="AmoebaDB:NAEGRDRAFT_73714"/>
<dbReference type="EMBL" id="GG738907">
    <property type="protein sequence ID" value="EFC38423.1"/>
    <property type="molecule type" value="Genomic_DNA"/>
</dbReference>
<dbReference type="InParanoid" id="D2VXE1"/>
<dbReference type="Gene3D" id="2.130.10.10">
    <property type="entry name" value="YVTN repeat-like/Quinoprotein amine dehydrogenase"/>
    <property type="match status" value="1"/>
</dbReference>
<dbReference type="SUPFAM" id="SSF101898">
    <property type="entry name" value="NHL repeat"/>
    <property type="match status" value="1"/>
</dbReference>
<protein>
    <submittedName>
        <fullName evidence="1">Predicted protein</fullName>
    </submittedName>
</protein>
<evidence type="ECO:0000313" key="1">
    <source>
        <dbReference type="EMBL" id="EFC38423.1"/>
    </source>
</evidence>
<evidence type="ECO:0000313" key="2">
    <source>
        <dbReference type="Proteomes" id="UP000006671"/>
    </source>
</evidence>
<sequence>MAICREFNYLVTGSHDSLEIYDLITHQPIQETIHFSEGIYGIDFERENSGQWNLILSTWNNYFVKYDFNRILSEKSFGEPIFKVPIKFAWAVRCFKTELYVIDYDSKIFVFDLKSGLEKTEITVGLEDEMVDMVFTPEEEMIVCGSNQWHILKFNENSSCWEKIKSYSNENGPVRINRCFGVWYERKTKLIYLTDNGGKIFIFDRELNLVKEIKVSGLYEIVINEQNGEMFVCDKDKNQLIIYK</sequence>
<name>D2VXE1_NAEGR</name>
<accession>D2VXE1</accession>
<dbReference type="Proteomes" id="UP000006671">
    <property type="component" value="Unassembled WGS sequence"/>
</dbReference>
<gene>
    <name evidence="1" type="ORF">NAEGRDRAFT_73714</name>
</gene>
<proteinExistence type="predicted"/>
<keyword evidence="2" id="KW-1185">Reference proteome</keyword>
<organism evidence="2">
    <name type="scientific">Naegleria gruberi</name>
    <name type="common">Amoeba</name>
    <dbReference type="NCBI Taxonomy" id="5762"/>
    <lineage>
        <taxon>Eukaryota</taxon>
        <taxon>Discoba</taxon>
        <taxon>Heterolobosea</taxon>
        <taxon>Tetramitia</taxon>
        <taxon>Eutetramitia</taxon>
        <taxon>Vahlkampfiidae</taxon>
        <taxon>Naegleria</taxon>
    </lineage>
</organism>